<dbReference type="EMBL" id="LQRT01000015">
    <property type="protein sequence ID" value="KZS40158.1"/>
    <property type="molecule type" value="Genomic_DNA"/>
</dbReference>
<reference evidence="1 2" key="1">
    <citation type="submission" date="2016-01" db="EMBL/GenBank/DDBJ databases">
        <title>The draft genome sequence of Aquimarina sp. RZW4-3-2.</title>
        <authorList>
            <person name="Wang Y."/>
        </authorList>
    </citation>
    <scope>NUCLEOTIDE SEQUENCE [LARGE SCALE GENOMIC DNA]</scope>
    <source>
        <strain evidence="1 2">RZW4-3-2</strain>
    </source>
</reference>
<dbReference type="Proteomes" id="UP000076715">
    <property type="component" value="Unassembled WGS sequence"/>
</dbReference>
<comment type="caution">
    <text evidence="1">The sequence shown here is derived from an EMBL/GenBank/DDBJ whole genome shotgun (WGS) entry which is preliminary data.</text>
</comment>
<keyword evidence="2" id="KW-1185">Reference proteome</keyword>
<accession>A0A162ZZP4</accession>
<dbReference type="AlphaFoldDB" id="A0A162ZZP4"/>
<protein>
    <submittedName>
        <fullName evidence="1">Uncharacterized protein</fullName>
    </submittedName>
</protein>
<name>A0A162ZZP4_9FLAO</name>
<proteinExistence type="predicted"/>
<gene>
    <name evidence="1" type="ORF">AWE51_24990</name>
</gene>
<sequence length="90" mass="10207">MLFQSGFSLMCRDSVLEEIAVDVENDFFESQGKEIIIYPNPEFHTIFIDGIIPDSSLTLSNAFVISLFNDNLTDYVLSIDNTSWYMLPAS</sequence>
<evidence type="ECO:0000313" key="1">
    <source>
        <dbReference type="EMBL" id="KZS40158.1"/>
    </source>
</evidence>
<dbReference type="STRING" id="1642818.AWE51_24990"/>
<evidence type="ECO:0000313" key="2">
    <source>
        <dbReference type="Proteomes" id="UP000076715"/>
    </source>
</evidence>
<organism evidence="1 2">
    <name type="scientific">Aquimarina aggregata</name>
    <dbReference type="NCBI Taxonomy" id="1642818"/>
    <lineage>
        <taxon>Bacteria</taxon>
        <taxon>Pseudomonadati</taxon>
        <taxon>Bacteroidota</taxon>
        <taxon>Flavobacteriia</taxon>
        <taxon>Flavobacteriales</taxon>
        <taxon>Flavobacteriaceae</taxon>
        <taxon>Aquimarina</taxon>
    </lineage>
</organism>